<gene>
    <name evidence="2" type="ORF">DCC88_00255</name>
</gene>
<evidence type="ECO:0000259" key="1">
    <source>
        <dbReference type="Pfam" id="PF08291"/>
    </source>
</evidence>
<reference evidence="2" key="1">
    <citation type="submission" date="2018-04" db="EMBL/GenBank/DDBJ databases">
        <title>Draft genome sequence of the Candidatus Spirobacillus cienkowskii, a pathogen of freshwater Daphnia species, reconstructed from hemolymph metagenomic reads.</title>
        <authorList>
            <person name="Bresciani L."/>
            <person name="Lemos L.N."/>
            <person name="Wale N."/>
            <person name="Lin J.Y."/>
            <person name="Fernandes G.R."/>
            <person name="Duffy M.A."/>
            <person name="Rodrigues J.M."/>
        </authorList>
    </citation>
    <scope>NUCLEOTIDE SEQUENCE [LARGE SCALE GENOMIC DNA]</scope>
    <source>
        <strain evidence="2">Binning01</strain>
    </source>
</reference>
<organism evidence="2 3">
    <name type="scientific">Spirobacillus cienkowskii</name>
    <dbReference type="NCBI Taxonomy" id="495820"/>
    <lineage>
        <taxon>Bacteria</taxon>
        <taxon>Pseudomonadati</taxon>
        <taxon>Bdellovibrionota</taxon>
        <taxon>Oligoflexia</taxon>
        <taxon>Silvanigrellales</taxon>
        <taxon>Spirobacillus</taxon>
    </lineage>
</organism>
<dbReference type="Gene3D" id="3.30.1380.10">
    <property type="match status" value="1"/>
</dbReference>
<evidence type="ECO:0000313" key="2">
    <source>
        <dbReference type="EMBL" id="RDB37392.1"/>
    </source>
</evidence>
<dbReference type="Pfam" id="PF08291">
    <property type="entry name" value="Peptidase_M15_3"/>
    <property type="match status" value="1"/>
</dbReference>
<proteinExistence type="predicted"/>
<feature type="domain" description="Peptidase M15A C-terminal" evidence="1">
    <location>
        <begin position="25"/>
        <end position="124"/>
    </location>
</feature>
<dbReference type="AlphaFoldDB" id="A0A369KUU9"/>
<evidence type="ECO:0000313" key="3">
    <source>
        <dbReference type="Proteomes" id="UP000253934"/>
    </source>
</evidence>
<protein>
    <submittedName>
        <fullName evidence="2">Peptidase M15</fullName>
    </submittedName>
</protein>
<dbReference type="EMBL" id="QOVW01000001">
    <property type="protein sequence ID" value="RDB37392.1"/>
    <property type="molecule type" value="Genomic_DNA"/>
</dbReference>
<accession>A0A369KUU9</accession>
<dbReference type="InterPro" id="IPR009045">
    <property type="entry name" value="Zn_M74/Hedgehog-like"/>
</dbReference>
<dbReference type="InterPro" id="IPR013230">
    <property type="entry name" value="Peptidase_M15A_C"/>
</dbReference>
<dbReference type="Proteomes" id="UP000253934">
    <property type="component" value="Unassembled WGS sequence"/>
</dbReference>
<comment type="caution">
    <text evidence="2">The sequence shown here is derived from an EMBL/GenBank/DDBJ whole genome shotgun (WGS) entry which is preliminary data.</text>
</comment>
<keyword evidence="3" id="KW-1185">Reference proteome</keyword>
<sequence>MKLSDNFILREFEFSNKAKDLEICNKAPENVIINLKLICANFLEVLRKEINCPIKISSGYRCHDLNKAVGGTENSKHIYGQAVDIYVDKYSAIDLYNYIKENKKNFDYDQLIYEKSGLKKWVHVSYINKEANRKQDLILGN</sequence>
<name>A0A369KUU9_9BACT</name>
<dbReference type="SUPFAM" id="SSF55166">
    <property type="entry name" value="Hedgehog/DD-peptidase"/>
    <property type="match status" value="1"/>
</dbReference>